<feature type="domain" description="SH3" evidence="4">
    <location>
        <begin position="74"/>
        <end position="135"/>
    </location>
</feature>
<protein>
    <recommendedName>
        <fullName evidence="4">SH3 domain-containing protein</fullName>
    </recommendedName>
</protein>
<feature type="region of interest" description="Disordered" evidence="3">
    <location>
        <begin position="1"/>
        <end position="57"/>
    </location>
</feature>
<sequence length="175" mass="19380">MSSNKDKQSTVPSGLEMCSPQVTPTSPPYTNARGHLEEDREENDENFDGGWSSGEFSNSDEETAVQYISNIEPSYKEHFVSLGDYFVVDPTELGLAEGDEVEVTRVGTNGWWYARHLRTCQEGWVPSTFLEPVSRAPSLYSSSDSLCVAGTRSELTRTSSSSYFRTNSPVPETTV</sequence>
<evidence type="ECO:0000313" key="5">
    <source>
        <dbReference type="EMBL" id="CEK61092.1"/>
    </source>
</evidence>
<keyword evidence="1 2" id="KW-0728">SH3 domain</keyword>
<dbReference type="InterPro" id="IPR036028">
    <property type="entry name" value="SH3-like_dom_sf"/>
</dbReference>
<dbReference type="EMBL" id="HACG01014227">
    <property type="protein sequence ID" value="CEK61092.1"/>
    <property type="molecule type" value="Transcribed_RNA"/>
</dbReference>
<dbReference type="CDD" id="cd11856">
    <property type="entry name" value="SH3_p47phox_like"/>
    <property type="match status" value="1"/>
</dbReference>
<dbReference type="SMART" id="SM00326">
    <property type="entry name" value="SH3"/>
    <property type="match status" value="1"/>
</dbReference>
<dbReference type="Gene3D" id="2.30.30.40">
    <property type="entry name" value="SH3 Domains"/>
    <property type="match status" value="1"/>
</dbReference>
<accession>A0A0B6YY99</accession>
<dbReference type="AlphaFoldDB" id="A0A0B6YY99"/>
<evidence type="ECO:0000256" key="3">
    <source>
        <dbReference type="SAM" id="MobiDB-lite"/>
    </source>
</evidence>
<proteinExistence type="predicted"/>
<evidence type="ECO:0000256" key="1">
    <source>
        <dbReference type="ARBA" id="ARBA00022443"/>
    </source>
</evidence>
<dbReference type="PROSITE" id="PS50002">
    <property type="entry name" value="SH3"/>
    <property type="match status" value="1"/>
</dbReference>
<dbReference type="InterPro" id="IPR001452">
    <property type="entry name" value="SH3_domain"/>
</dbReference>
<evidence type="ECO:0000259" key="4">
    <source>
        <dbReference type="PROSITE" id="PS50002"/>
    </source>
</evidence>
<organism evidence="5">
    <name type="scientific">Arion vulgaris</name>
    <dbReference type="NCBI Taxonomy" id="1028688"/>
    <lineage>
        <taxon>Eukaryota</taxon>
        <taxon>Metazoa</taxon>
        <taxon>Spiralia</taxon>
        <taxon>Lophotrochozoa</taxon>
        <taxon>Mollusca</taxon>
        <taxon>Gastropoda</taxon>
        <taxon>Heterobranchia</taxon>
        <taxon>Euthyneura</taxon>
        <taxon>Panpulmonata</taxon>
        <taxon>Eupulmonata</taxon>
        <taxon>Stylommatophora</taxon>
        <taxon>Helicina</taxon>
        <taxon>Arionoidea</taxon>
        <taxon>Arionidae</taxon>
        <taxon>Arion</taxon>
    </lineage>
</organism>
<evidence type="ECO:0000256" key="2">
    <source>
        <dbReference type="PROSITE-ProRule" id="PRU00192"/>
    </source>
</evidence>
<dbReference type="SUPFAM" id="SSF50044">
    <property type="entry name" value="SH3-domain"/>
    <property type="match status" value="1"/>
</dbReference>
<reference evidence="5" key="1">
    <citation type="submission" date="2014-12" db="EMBL/GenBank/DDBJ databases">
        <title>Insight into the proteome of Arion vulgaris.</title>
        <authorList>
            <person name="Aradska J."/>
            <person name="Bulat T."/>
            <person name="Smidak R."/>
            <person name="Sarate P."/>
            <person name="Gangsoo J."/>
            <person name="Sialana F."/>
            <person name="Bilban M."/>
            <person name="Lubec G."/>
        </authorList>
    </citation>
    <scope>NUCLEOTIDE SEQUENCE</scope>
    <source>
        <tissue evidence="5">Skin</tissue>
    </source>
</reference>
<gene>
    <name evidence="5" type="primary">ORF41270</name>
</gene>
<name>A0A0B6YY99_9EUPU</name>
<dbReference type="Pfam" id="PF00018">
    <property type="entry name" value="SH3_1"/>
    <property type="match status" value="1"/>
</dbReference>